<proteinExistence type="predicted"/>
<sequence length="172" mass="20068">MVVKNLLGNKLSQIGKVVPSSETDKLFMWEDHTQKAKVSVDNFFKMILEMAVHHRDVQALGLSLEYFGTDNVEKIAFIKTPFGELRARIEWFFGEKNLDVALVFDRNIKDKYDTPYWEKVWALNFERPCVLKSGGENPIRIDVLGRNDDSRWRESYRAIQHLIYALVEGPQF</sequence>
<protein>
    <submittedName>
        <fullName evidence="1">Uncharacterized protein</fullName>
    </submittedName>
</protein>
<dbReference type="AlphaFoldDB" id="A0A2V1K198"/>
<accession>A0A2V1K198</accession>
<organism evidence="1 2">
    <name type="scientific">Corticimicrobacter populi</name>
    <dbReference type="NCBI Taxonomy" id="2175229"/>
    <lineage>
        <taxon>Bacteria</taxon>
        <taxon>Pseudomonadati</taxon>
        <taxon>Pseudomonadota</taxon>
        <taxon>Betaproteobacteria</taxon>
        <taxon>Burkholderiales</taxon>
        <taxon>Alcaligenaceae</taxon>
        <taxon>Corticimicrobacter</taxon>
    </lineage>
</organism>
<dbReference type="EMBL" id="QETA01000001">
    <property type="protein sequence ID" value="PWF25044.1"/>
    <property type="molecule type" value="Genomic_DNA"/>
</dbReference>
<dbReference type="Proteomes" id="UP000245212">
    <property type="component" value="Unassembled WGS sequence"/>
</dbReference>
<keyword evidence="2" id="KW-1185">Reference proteome</keyword>
<dbReference type="RefSeq" id="WP_109060449.1">
    <property type="nucleotide sequence ID" value="NZ_QETA01000001.1"/>
</dbReference>
<gene>
    <name evidence="1" type="ORF">DD235_02425</name>
</gene>
<evidence type="ECO:0000313" key="1">
    <source>
        <dbReference type="EMBL" id="PWF25044.1"/>
    </source>
</evidence>
<name>A0A2V1K198_9BURK</name>
<evidence type="ECO:0000313" key="2">
    <source>
        <dbReference type="Proteomes" id="UP000245212"/>
    </source>
</evidence>
<reference evidence="2" key="1">
    <citation type="submission" date="2018-05" db="EMBL/GenBank/DDBJ databases">
        <authorList>
            <person name="Li Y."/>
        </authorList>
    </citation>
    <scope>NUCLEOTIDE SEQUENCE [LARGE SCALE GENOMIC DNA]</scope>
    <source>
        <strain evidence="2">3d-2-2</strain>
    </source>
</reference>
<comment type="caution">
    <text evidence="1">The sequence shown here is derived from an EMBL/GenBank/DDBJ whole genome shotgun (WGS) entry which is preliminary data.</text>
</comment>